<proteinExistence type="predicted"/>
<dbReference type="AlphaFoldDB" id="A0AAN9YU11"/>
<protein>
    <submittedName>
        <fullName evidence="2">Uncharacterized protein</fullName>
    </submittedName>
</protein>
<evidence type="ECO:0000313" key="2">
    <source>
        <dbReference type="EMBL" id="KAK7753950.1"/>
    </source>
</evidence>
<name>A0AAN9YU11_9PEZI</name>
<accession>A0AAN9YU11</accession>
<dbReference type="EMBL" id="JAKJXP020000024">
    <property type="protein sequence ID" value="KAK7753950.1"/>
    <property type="molecule type" value="Genomic_DNA"/>
</dbReference>
<sequence length="161" mass="17069">MRGLVHPLRHHGVSTRAGTATDVTVVEELLVVVARPPPVAAPGTTHPAKMTDATGIGITTVTVTVTTIGNVVTLVTVRAAQMLGRSPLPSCPGSVECMLTLQTSERDVKDEREDRDRRDNGTNGDDRKGKTLLGLCVDVYANCIVALDSPPPQHDDLDVAE</sequence>
<feature type="compositionally biased region" description="Basic and acidic residues" evidence="1">
    <location>
        <begin position="104"/>
        <end position="128"/>
    </location>
</feature>
<evidence type="ECO:0000256" key="1">
    <source>
        <dbReference type="SAM" id="MobiDB-lite"/>
    </source>
</evidence>
<keyword evidence="3" id="KW-1185">Reference proteome</keyword>
<evidence type="ECO:0000313" key="3">
    <source>
        <dbReference type="Proteomes" id="UP001320420"/>
    </source>
</evidence>
<reference evidence="2 3" key="1">
    <citation type="submission" date="2024-02" db="EMBL/GenBank/DDBJ databases">
        <title>De novo assembly and annotation of 12 fungi associated with fruit tree decline syndrome in Ontario, Canada.</title>
        <authorList>
            <person name="Sulman M."/>
            <person name="Ellouze W."/>
            <person name="Ilyukhin E."/>
        </authorList>
    </citation>
    <scope>NUCLEOTIDE SEQUENCE [LARGE SCALE GENOMIC DNA]</scope>
    <source>
        <strain evidence="2 3">M11/M66-122</strain>
    </source>
</reference>
<dbReference type="Proteomes" id="UP001320420">
    <property type="component" value="Unassembled WGS sequence"/>
</dbReference>
<gene>
    <name evidence="2" type="ORF">SLS62_004048</name>
</gene>
<organism evidence="2 3">
    <name type="scientific">Diatrype stigma</name>
    <dbReference type="NCBI Taxonomy" id="117547"/>
    <lineage>
        <taxon>Eukaryota</taxon>
        <taxon>Fungi</taxon>
        <taxon>Dikarya</taxon>
        <taxon>Ascomycota</taxon>
        <taxon>Pezizomycotina</taxon>
        <taxon>Sordariomycetes</taxon>
        <taxon>Xylariomycetidae</taxon>
        <taxon>Xylariales</taxon>
        <taxon>Diatrypaceae</taxon>
        <taxon>Diatrype</taxon>
    </lineage>
</organism>
<feature type="region of interest" description="Disordered" evidence="1">
    <location>
        <begin position="102"/>
        <end position="128"/>
    </location>
</feature>
<comment type="caution">
    <text evidence="2">The sequence shown here is derived from an EMBL/GenBank/DDBJ whole genome shotgun (WGS) entry which is preliminary data.</text>
</comment>